<name>A0A8B9EFX9_ANSCY</name>
<protein>
    <submittedName>
        <fullName evidence="4">TBC1 domain family member 16</fullName>
    </submittedName>
</protein>
<evidence type="ECO:0000313" key="4">
    <source>
        <dbReference type="Ensembl" id="ENSACDP00005020305.1"/>
    </source>
</evidence>
<dbReference type="Ensembl" id="ENSACDT00005024282.1">
    <property type="protein sequence ID" value="ENSACDP00005020305.1"/>
    <property type="gene ID" value="ENSACDG00005014717.1"/>
</dbReference>
<dbReference type="InterPro" id="IPR035969">
    <property type="entry name" value="Rab-GAP_TBC_sf"/>
</dbReference>
<dbReference type="PANTHER" id="PTHR22957:SF547">
    <property type="entry name" value="TBC1 DOMAIN FAMILY MEMBER 16"/>
    <property type="match status" value="1"/>
</dbReference>
<feature type="region of interest" description="Disordered" evidence="2">
    <location>
        <begin position="153"/>
        <end position="240"/>
    </location>
</feature>
<evidence type="ECO:0000256" key="1">
    <source>
        <dbReference type="ARBA" id="ARBA00022468"/>
    </source>
</evidence>
<dbReference type="Gene3D" id="2.30.29.230">
    <property type="match status" value="1"/>
</dbReference>
<feature type="region of interest" description="Disordered" evidence="2">
    <location>
        <begin position="691"/>
        <end position="726"/>
    </location>
</feature>
<reference evidence="4" key="2">
    <citation type="submission" date="2025-09" db="UniProtKB">
        <authorList>
            <consortium name="Ensembl"/>
        </authorList>
    </citation>
    <scope>IDENTIFICATION</scope>
</reference>
<dbReference type="PROSITE" id="PS50086">
    <property type="entry name" value="TBC_RABGAP"/>
    <property type="match status" value="1"/>
</dbReference>
<accession>A0A8B9EFX9</accession>
<feature type="domain" description="Rab-GAP TBC" evidence="3">
    <location>
        <begin position="445"/>
        <end position="726"/>
    </location>
</feature>
<dbReference type="GO" id="GO:0005096">
    <property type="term" value="F:GTPase activator activity"/>
    <property type="evidence" value="ECO:0007669"/>
    <property type="project" value="UniProtKB-KW"/>
</dbReference>
<dbReference type="PANTHER" id="PTHR22957">
    <property type="entry name" value="TBC1 DOMAIN FAMILY MEMBER GTPASE-ACTIVATING PROTEIN"/>
    <property type="match status" value="1"/>
</dbReference>
<dbReference type="Gene3D" id="1.10.8.270">
    <property type="entry name" value="putative rabgap domain of human tbc1 domain family member 14 like domains"/>
    <property type="match status" value="1"/>
</dbReference>
<dbReference type="InterPro" id="IPR000195">
    <property type="entry name" value="Rab-GAP-TBC_dom"/>
</dbReference>
<sequence length="726" mass="81653">MSLGRLLRRASSKASDLLTLNPGGSSSSSSILDGEIIYSKNNVCVHPPELLQGIGEHHPGYLCLYMEKDELLGTTLILAWVPNSRIQRQDEEALRYITPESSPVRKAPRKRGRHTQGFGIVQQASPTEQKGAVILKEDILTASQLVKDGAYISSPSSEGEKLSQCCPAADGARRSPQPAHSDSGILSTISSQDEQNRSELSVEGTEEGLDCRPELGEDEGSLELSADDVSRDSTLDSDSDAFSSPFCLSPISEALGKSSSSVFLDNESRDACDNRTTCSTSSASSLDTSARSQENTGQTQSARWDEQQKVFALEQICGVFRVDLGQMRSLRLFFSDEACTCGQLVVASRESQYKIFHFHHGGLDKLSEVFQQWKYCTETHLKDQLTDEKTCMQFSIRRPKLPSSETHPEENTYRRLDVSAWLNHLNESGQVEEEYKLQKAIFFGGIDISIRGEVWPFLLRYYSYESTSEEREALRVQKRKEYFEIQEKRLSMTPDEQKDFWRKVQFTVDKDVVRTDRSNQFFRGEDNPNVETMRRILLNYAVFNPTIGYSQGMSDLVAPILAEVLDESDTFWCFVGLMQNTIFISSPRDEDMEKQLTDYFHLFICVAIVVIYGDDVIEQQLATDQMLLHFSNLAMHMNGELVLRKARSLLYQFHLLPRIPCSLHDLCKLCGTGMWDSGFIPAVECSGHHPESESCPYGGLAEESSPKPGSEGKRGSRTRDVFAFRK</sequence>
<organism evidence="4 5">
    <name type="scientific">Anser cygnoides</name>
    <name type="common">Swan goose</name>
    <dbReference type="NCBI Taxonomy" id="8845"/>
    <lineage>
        <taxon>Eukaryota</taxon>
        <taxon>Metazoa</taxon>
        <taxon>Chordata</taxon>
        <taxon>Craniata</taxon>
        <taxon>Vertebrata</taxon>
        <taxon>Euteleostomi</taxon>
        <taxon>Archelosauria</taxon>
        <taxon>Archosauria</taxon>
        <taxon>Dinosauria</taxon>
        <taxon>Saurischia</taxon>
        <taxon>Theropoda</taxon>
        <taxon>Coelurosauria</taxon>
        <taxon>Aves</taxon>
        <taxon>Neognathae</taxon>
        <taxon>Galloanserae</taxon>
        <taxon>Anseriformes</taxon>
        <taxon>Anatidae</taxon>
        <taxon>Anserinae</taxon>
        <taxon>Anser</taxon>
    </lineage>
</organism>
<evidence type="ECO:0000313" key="5">
    <source>
        <dbReference type="Proteomes" id="UP000694521"/>
    </source>
</evidence>
<keyword evidence="5" id="KW-1185">Reference proteome</keyword>
<reference evidence="4" key="1">
    <citation type="submission" date="2025-08" db="UniProtKB">
        <authorList>
            <consortium name="Ensembl"/>
        </authorList>
    </citation>
    <scope>IDENTIFICATION</scope>
</reference>
<feature type="compositionally biased region" description="Basic and acidic residues" evidence="2">
    <location>
        <begin position="710"/>
        <end position="726"/>
    </location>
</feature>
<evidence type="ECO:0000256" key="2">
    <source>
        <dbReference type="SAM" id="MobiDB-lite"/>
    </source>
</evidence>
<dbReference type="GO" id="GO:0005769">
    <property type="term" value="C:early endosome"/>
    <property type="evidence" value="ECO:0007669"/>
    <property type="project" value="TreeGrafter"/>
</dbReference>
<dbReference type="FunFam" id="1.10.8.270:FF:000017">
    <property type="entry name" value="TBC1 domain family member 16"/>
    <property type="match status" value="1"/>
</dbReference>
<dbReference type="FunFam" id="2.30.29.230:FF:000002">
    <property type="entry name" value="TBC1 domain family member 16 isoform X2"/>
    <property type="match status" value="1"/>
</dbReference>
<proteinExistence type="predicted"/>
<gene>
    <name evidence="4" type="primary">TBC1D16</name>
</gene>
<dbReference type="AlphaFoldDB" id="A0A8B9EFX9"/>
<feature type="compositionally biased region" description="Low complexity" evidence="2">
    <location>
        <begin position="275"/>
        <end position="292"/>
    </location>
</feature>
<dbReference type="Proteomes" id="UP000694521">
    <property type="component" value="Unplaced"/>
</dbReference>
<feature type="region of interest" description="Disordered" evidence="2">
    <location>
        <begin position="271"/>
        <end position="301"/>
    </location>
</feature>
<keyword evidence="1" id="KW-0343">GTPase activation</keyword>
<dbReference type="SUPFAM" id="SSF47923">
    <property type="entry name" value="Ypt/Rab-GAP domain of gyp1p"/>
    <property type="match status" value="2"/>
</dbReference>
<feature type="compositionally biased region" description="Polar residues" evidence="2">
    <location>
        <begin position="178"/>
        <end position="193"/>
    </location>
</feature>
<dbReference type="SMART" id="SM00164">
    <property type="entry name" value="TBC"/>
    <property type="match status" value="1"/>
</dbReference>
<dbReference type="Pfam" id="PF00566">
    <property type="entry name" value="RabGAP-TBC"/>
    <property type="match status" value="1"/>
</dbReference>
<evidence type="ECO:0000259" key="3">
    <source>
        <dbReference type="PROSITE" id="PS50086"/>
    </source>
</evidence>